<organism evidence="1 2">
    <name type="scientific">Sorghum bicolor</name>
    <name type="common">Sorghum</name>
    <name type="synonym">Sorghum vulgare</name>
    <dbReference type="NCBI Taxonomy" id="4558"/>
    <lineage>
        <taxon>Eukaryota</taxon>
        <taxon>Viridiplantae</taxon>
        <taxon>Streptophyta</taxon>
        <taxon>Embryophyta</taxon>
        <taxon>Tracheophyta</taxon>
        <taxon>Spermatophyta</taxon>
        <taxon>Magnoliopsida</taxon>
        <taxon>Liliopsida</taxon>
        <taxon>Poales</taxon>
        <taxon>Poaceae</taxon>
        <taxon>PACMAD clade</taxon>
        <taxon>Panicoideae</taxon>
        <taxon>Andropogonodae</taxon>
        <taxon>Andropogoneae</taxon>
        <taxon>Sorghinae</taxon>
        <taxon>Sorghum</taxon>
    </lineage>
</organism>
<dbReference type="EMBL" id="CM027683">
    <property type="protein sequence ID" value="KAG0531289.1"/>
    <property type="molecule type" value="Genomic_DNA"/>
</dbReference>
<gene>
    <name evidence="1" type="ORF">BDA96_04G010800</name>
</gene>
<dbReference type="Proteomes" id="UP000807115">
    <property type="component" value="Chromosome 4"/>
</dbReference>
<sequence>MGFYVKETWRMETVKGHLHGTPCRFVNLRVGLMAVIFCGHCWNGSELEFAQEYTLYIWNVLSSD</sequence>
<reference evidence="1" key="2">
    <citation type="submission" date="2020-10" db="EMBL/GenBank/DDBJ databases">
        <authorList>
            <person name="Cooper E.A."/>
            <person name="Brenton Z.W."/>
            <person name="Flinn B.S."/>
            <person name="Jenkins J."/>
            <person name="Shu S."/>
            <person name="Flowers D."/>
            <person name="Luo F."/>
            <person name="Wang Y."/>
            <person name="Xia P."/>
            <person name="Barry K."/>
            <person name="Daum C."/>
            <person name="Lipzen A."/>
            <person name="Yoshinaga Y."/>
            <person name="Schmutz J."/>
            <person name="Saski C."/>
            <person name="Vermerris W."/>
            <person name="Kresovich S."/>
        </authorList>
    </citation>
    <scope>NUCLEOTIDE SEQUENCE</scope>
</reference>
<protein>
    <submittedName>
        <fullName evidence="1">Uncharacterized protein</fullName>
    </submittedName>
</protein>
<evidence type="ECO:0000313" key="1">
    <source>
        <dbReference type="EMBL" id="KAG0531289.1"/>
    </source>
</evidence>
<evidence type="ECO:0000313" key="2">
    <source>
        <dbReference type="Proteomes" id="UP000807115"/>
    </source>
</evidence>
<accession>A0A921R105</accession>
<dbReference type="AlphaFoldDB" id="A0A921R105"/>
<reference evidence="1" key="1">
    <citation type="journal article" date="2019" name="BMC Genomics">
        <title>A new reference genome for Sorghum bicolor reveals high levels of sequence similarity between sweet and grain genotypes: implications for the genetics of sugar metabolism.</title>
        <authorList>
            <person name="Cooper E.A."/>
            <person name="Brenton Z.W."/>
            <person name="Flinn B.S."/>
            <person name="Jenkins J."/>
            <person name="Shu S."/>
            <person name="Flowers D."/>
            <person name="Luo F."/>
            <person name="Wang Y."/>
            <person name="Xia P."/>
            <person name="Barry K."/>
            <person name="Daum C."/>
            <person name="Lipzen A."/>
            <person name="Yoshinaga Y."/>
            <person name="Schmutz J."/>
            <person name="Saski C."/>
            <person name="Vermerris W."/>
            <person name="Kresovich S."/>
        </authorList>
    </citation>
    <scope>NUCLEOTIDE SEQUENCE</scope>
</reference>
<proteinExistence type="predicted"/>
<name>A0A921R105_SORBI</name>
<comment type="caution">
    <text evidence="1">The sequence shown here is derived from an EMBL/GenBank/DDBJ whole genome shotgun (WGS) entry which is preliminary data.</text>
</comment>